<feature type="domain" description="Cadherin" evidence="21">
    <location>
        <begin position="436"/>
        <end position="541"/>
    </location>
</feature>
<feature type="disulfide bond" evidence="15">
    <location>
        <begin position="2116"/>
        <end position="2125"/>
    </location>
</feature>
<feature type="domain" description="Cadherin" evidence="21">
    <location>
        <begin position="997"/>
        <end position="1065"/>
    </location>
</feature>
<feature type="domain" description="EGF-like" evidence="20">
    <location>
        <begin position="2019"/>
        <end position="2051"/>
    </location>
</feature>
<feature type="domain" description="Cadherin" evidence="21">
    <location>
        <begin position="227"/>
        <end position="333"/>
    </location>
</feature>
<comment type="caution">
    <text evidence="22">The sequence shown here is derived from an EMBL/GenBank/DDBJ whole genome shotgun (WGS) entry which is preliminary data.</text>
</comment>
<accession>A0A2T7PMM9</accession>
<dbReference type="InterPro" id="IPR000152">
    <property type="entry name" value="EGF-type_Asp/Asn_hydroxyl_site"/>
</dbReference>
<feature type="domain" description="Cadherin" evidence="21">
    <location>
        <begin position="333"/>
        <end position="435"/>
    </location>
</feature>
<keyword evidence="11 18" id="KW-0472">Membrane</keyword>
<dbReference type="FunFam" id="2.60.40.60:FF:000033">
    <property type="entry name" value="FAT atypical cadherin 1"/>
    <property type="match status" value="2"/>
</dbReference>
<dbReference type="InterPro" id="IPR000742">
    <property type="entry name" value="EGF"/>
</dbReference>
<dbReference type="PROSITE" id="PS50268">
    <property type="entry name" value="CADHERIN_2"/>
    <property type="match status" value="17"/>
</dbReference>
<evidence type="ECO:0000259" key="20">
    <source>
        <dbReference type="PROSITE" id="PS50026"/>
    </source>
</evidence>
<evidence type="ECO:0000256" key="4">
    <source>
        <dbReference type="ARBA" id="ARBA00022536"/>
    </source>
</evidence>
<feature type="domain" description="Cadherin" evidence="21">
    <location>
        <begin position="756"/>
        <end position="856"/>
    </location>
</feature>
<dbReference type="InterPro" id="IPR013320">
    <property type="entry name" value="ConA-like_dom_sf"/>
</dbReference>
<feature type="transmembrane region" description="Helical" evidence="18">
    <location>
        <begin position="2598"/>
        <end position="2620"/>
    </location>
</feature>
<evidence type="ECO:0000256" key="17">
    <source>
        <dbReference type="SAM" id="MobiDB-lite"/>
    </source>
</evidence>
<feature type="compositionally biased region" description="Polar residues" evidence="17">
    <location>
        <begin position="2919"/>
        <end position="2929"/>
    </location>
</feature>
<feature type="compositionally biased region" description="Low complexity" evidence="17">
    <location>
        <begin position="2952"/>
        <end position="2966"/>
    </location>
</feature>
<feature type="domain" description="Cadherin" evidence="21">
    <location>
        <begin position="22"/>
        <end position="121"/>
    </location>
</feature>
<evidence type="ECO:0000259" key="21">
    <source>
        <dbReference type="PROSITE" id="PS50268"/>
    </source>
</evidence>
<evidence type="ECO:0000256" key="11">
    <source>
        <dbReference type="ARBA" id="ARBA00023136"/>
    </source>
</evidence>
<dbReference type="FunFam" id="2.60.40.60:FF:000080">
    <property type="entry name" value="FAT atypical cadherin 1"/>
    <property type="match status" value="1"/>
</dbReference>
<dbReference type="SUPFAM" id="SSF49313">
    <property type="entry name" value="Cadherin-like"/>
    <property type="match status" value="18"/>
</dbReference>
<dbReference type="PROSITE" id="PS50026">
    <property type="entry name" value="EGF_3"/>
    <property type="match status" value="4"/>
</dbReference>
<keyword evidence="23" id="KW-1185">Reference proteome</keyword>
<dbReference type="Proteomes" id="UP000245119">
    <property type="component" value="Linkage Group LG3"/>
</dbReference>
<dbReference type="PROSITE" id="PS01187">
    <property type="entry name" value="EGF_CA"/>
    <property type="match status" value="1"/>
</dbReference>
<dbReference type="FunFam" id="2.60.40.60:FF:000116">
    <property type="entry name" value="Dachsous cadherin-related 2"/>
    <property type="match status" value="1"/>
</dbReference>
<organism evidence="22 23">
    <name type="scientific">Pomacea canaliculata</name>
    <name type="common">Golden apple snail</name>
    <dbReference type="NCBI Taxonomy" id="400727"/>
    <lineage>
        <taxon>Eukaryota</taxon>
        <taxon>Metazoa</taxon>
        <taxon>Spiralia</taxon>
        <taxon>Lophotrochozoa</taxon>
        <taxon>Mollusca</taxon>
        <taxon>Gastropoda</taxon>
        <taxon>Caenogastropoda</taxon>
        <taxon>Architaenioglossa</taxon>
        <taxon>Ampullarioidea</taxon>
        <taxon>Ampullariidae</taxon>
        <taxon>Pomacea</taxon>
    </lineage>
</organism>
<dbReference type="Pfam" id="PF00008">
    <property type="entry name" value="EGF"/>
    <property type="match status" value="1"/>
</dbReference>
<dbReference type="InterPro" id="IPR020894">
    <property type="entry name" value="Cadherin_CS"/>
</dbReference>
<evidence type="ECO:0000256" key="12">
    <source>
        <dbReference type="ARBA" id="ARBA00023157"/>
    </source>
</evidence>
<dbReference type="EMBL" id="PZQS01000003">
    <property type="protein sequence ID" value="PVD34669.1"/>
    <property type="molecule type" value="Genomic_DNA"/>
</dbReference>
<dbReference type="PROSITE" id="PS00022">
    <property type="entry name" value="EGF_1"/>
    <property type="match status" value="5"/>
</dbReference>
<comment type="subcellular location">
    <subcellularLocation>
        <location evidence="1">Cell membrane</location>
        <topology evidence="1">Single-pass membrane protein</topology>
    </subcellularLocation>
    <subcellularLocation>
        <location evidence="2">Membrane</location>
        <topology evidence="2">Single-pass type I membrane protein</topology>
    </subcellularLocation>
</comment>
<feature type="compositionally biased region" description="Basic residues" evidence="17">
    <location>
        <begin position="2932"/>
        <end position="2943"/>
    </location>
</feature>
<dbReference type="GO" id="GO:0045296">
    <property type="term" value="F:cadherin binding"/>
    <property type="evidence" value="ECO:0007669"/>
    <property type="project" value="TreeGrafter"/>
</dbReference>
<keyword evidence="7" id="KW-0677">Repeat</keyword>
<dbReference type="GO" id="GO:0005509">
    <property type="term" value="F:calcium ion binding"/>
    <property type="evidence" value="ECO:0007669"/>
    <property type="project" value="UniProtKB-UniRule"/>
</dbReference>
<dbReference type="PANTHER" id="PTHR24027">
    <property type="entry name" value="CADHERIN-23"/>
    <property type="match status" value="1"/>
</dbReference>
<evidence type="ECO:0000256" key="18">
    <source>
        <dbReference type="SAM" id="Phobius"/>
    </source>
</evidence>
<dbReference type="SUPFAM" id="SSF49899">
    <property type="entry name" value="Concanavalin A-like lectins/glucanases"/>
    <property type="match status" value="2"/>
</dbReference>
<dbReference type="SMART" id="SM00181">
    <property type="entry name" value="EGF"/>
    <property type="match status" value="5"/>
</dbReference>
<feature type="disulfide bond" evidence="15">
    <location>
        <begin position="2041"/>
        <end position="2050"/>
    </location>
</feature>
<dbReference type="FunFam" id="2.60.40.60:FF:000104">
    <property type="entry name" value="cadherin-23 isoform X1"/>
    <property type="match status" value="1"/>
</dbReference>
<protein>
    <submittedName>
        <fullName evidence="22">Uncharacterized protein</fullName>
    </submittedName>
</protein>
<evidence type="ECO:0000256" key="15">
    <source>
        <dbReference type="PROSITE-ProRule" id="PRU00076"/>
    </source>
</evidence>
<dbReference type="FunFam" id="2.60.40.60:FF:000106">
    <property type="entry name" value="FAT atypical cadherin 4"/>
    <property type="match status" value="1"/>
</dbReference>
<evidence type="ECO:0000256" key="10">
    <source>
        <dbReference type="ARBA" id="ARBA00022989"/>
    </source>
</evidence>
<dbReference type="GO" id="GO:0005912">
    <property type="term" value="C:adherens junction"/>
    <property type="evidence" value="ECO:0007669"/>
    <property type="project" value="TreeGrafter"/>
</dbReference>
<feature type="domain" description="Cadherin" evidence="21">
    <location>
        <begin position="122"/>
        <end position="226"/>
    </location>
</feature>
<dbReference type="FunFam" id="2.60.40.60:FF:000039">
    <property type="entry name" value="FAT atypical cadherin 3"/>
    <property type="match status" value="1"/>
</dbReference>
<dbReference type="InterPro" id="IPR001881">
    <property type="entry name" value="EGF-like_Ca-bd_dom"/>
</dbReference>
<sequence length="3093" mass="335192">MLVYPLARVTLRDVNDTPPTFSPSVYSQQYPENQRFDPSVVRVSFSDPDTTPSQLRLQLFGNGSSDFDIQNDGTIVVALKQLDREVQSLYVLTVTASDTVFTATASVTITVSDVNDNSPTFTRAFYSFEVRENADIGATVARVTALDADEGENAQVSYEMLSNWGREVFQLDSVLGTFTLIGSLDYETRQLYALNVSARDNGSPSLSGVSVVYMNILDVNDNQPEFDPASYSQEIWENVTVGYTVINVSATDVDSGRNGEVRYSLIGDSNLYFMIDMVTGTIQTAAPLDREVQSSFSLDVMATDQAENPQDRLSTVTVVNVVLKDVNDWAPEFISENVTSVKEETPPGTVVFTVSATDRDAGLNSEVTYRLLTSGSPFTLNGTTGQLVVSAPLRREAAANYSLLVMAADRGVPPLSTSHTLTIIIKDVNNNPPAFSQAAYETSVAENITVGASLLRVVATDLDEGLNGVVRYFVTGGDDSFDFVLDGASGVLRVQKNLDYERLSNYTLKVVAEDSGVEETLTSTAIIRIRVTDVNDFQPVFDDSPYVAYVQEEVLEVPVEVVTVRARDEDSDRNGLVSYQLRDTGTGVGNIFRIHPQTGLITALIPLDREAVPVYVLTIIAVDGGIPYPLTGTGTVTVYVKDVNDHAPVFATATPYVGNVVENGNIGQVVTTVTATDLDEGVNAQILYSLGEAYSDLFTVLPNTGQIIAMQPLDREQQAEYNLVVIAKDQGIPMTSSSCNVVVYVDDVNDNAPQFELASYTRNILDPTNPGDFVIGVTAVDPDSGNNGRVVYRFLNTDIPFSLSPETGVITAAQKLSGGEKYSFQVLASDLGLVPQNQTVSVTVQLQQIAGSPPAFSEFPQTLRIRENSAKYTGVTTVNAVTSRSSRVSYYIAGGNVNSALAINESNGTITVVEATDIDSGVNGQIEFRIASGNENNTFGINSSSGVITTRNSVVDREGIELYYLVIEAVDKGSPRKTATSTVKITIQDQNDNRPVFSGLFSVAVPEDLPLNSVVMTVTSTDRDTPPYANATYQFISDSESVYFAIDPMSGIITNIRTLDAETKEREGQPRGTPIGQLLASDLDISSPNKDFYFSLKRPSTLFELDAETGQITALTSMEFGQAEDGQVSMNVYTLEVLVTDLGVPSLSSQTVVTISITDANNHAPIFEQSDYMSAVPENAGVRTSILQVQAHDYLDVGMNAEVKYSTSSGNGSTFFGGLRGRYYSLVITATDKGNPPQSSVASVVLSVTDINRYSPVFLNNSFQFNLLEDVPLGYLVTTFSATDQDSGLNGQVRFSITGGNEAGLFALDSTTGRLTVAGSLDYEKQQAYMLNITAWDLGLLSKSASRIYTVSLLDINDNDPMFNQSVYYAFVPENASPGTIILIVSADDRDSGNNSIVKYALSGDPSAGREFIIDESQGLISTKGNLDYEARDFYSLSVTAYNPAWGNSTMRKSVAQVRVYVTGINEYPPRFVQKSYSVSVSESVAMNTTVLTLLATDQDKGVDGIIYYYLVGASNLQGFALEPLTGALKVVGRPDYESSPVIILTALVKNWGSIAGNDTDTCIISITVKDANDPPVFKEQIYIANIPEDSPKDTLVKTVSAVDNDFQEENRQFSYKIESGNEGRWFSIDPSFGEIKTTGFGQLDRETVPDYRLIVVAIDRGIPPQTGTCTVTVHLDDKNDNAPAFSPPNLVAYVVEGRPPEDHIIIRRFQAMPVTILKFPWKGMSLTKVVLSREDKPQFNISVVVYDNGQPQMSSTLTFRIIVMDINNKQPQERPLTVWMTLLQGMSAVGVIGDVRPLDMDVEGSYQCSIERGVGSLFAITRGCSLSITAEPDRTSYTLNVSGSDGAFPRVYYTITINIHKYSQAMLDNSVAILLDRISASEFLNKYDAFLKAMRDEFGSSSSPLVLSIKEDQLDLFVFLAVENSGVAVSQNELIRRLKSAKSMIESKVPGLKMKTVPYQLCSVSPCQNGGTCTTQVLMTAGFYVQSSDYNILTSATPGLGEACLCPPSFGGDLCKTAQEKCGQSYCANGGTCLSTSCRCRPEWTGTYCDTDVNECLSHPCHSGGICSNTPGSFTCDCLPGYSGELCENVIHCFSQPCWNGATCEDLSNDFICHCSYGYFGKECNKSSVGFNEGSFLTLSPITEYSKLSVVLMFATVSANALLLFNPVILNGVASSRGYIALEIVGGHPRFSFNLEGPGASPVEVLVPYVVNTGHWYRLEVNKQSRMASLVVQKCNTGGTECEPCGQADGCSKSLDFPPQTSGIQGLSLTIGGIEDFSLIQGLLGAVKSHDFVGCAYSFTVNDRDVLNKAAAINYTRLSDTCPRQQEESLCVAGSCANGGNCVDLWSHSECLCPSQASGLRCEAKWQPFGFGPNAKVTFKTKETYRRNQLLKQAVSGRRRRSASTASDLMLRVRTKGTDGVLFYANTAYSELILWVRHMRANHASHTIMSRVILQRSDLGDSEWHNISVATLGSVTYLQIQGGLQKSQDFHASLDITSLDVQTMVIGGSRTLPSGQLLKGFEGCLSEFLVNGEKLPIIGSSDRYDITATSDVTTTCSALCDSNPCQLGETCQPDGEYFNCSAVIATPASKSAGLEPGIIVVIVFFILLLIVIVIVFVVFRLRRSWFHRCLPVKGDKSNTTLKSGENSLPISRDSRYAENSQLNEQMIIQNHIAEELAGQKASALTVRPDLIGSNMSGMPQPTHFADGTVIIENVDNHDVTHLVGINADEMPEHYDLENASSIAPSDSDVIQHYQRFRHNDLKPRLHSSHHNYHNKFHDSSAAFRETAHQRQSPVSLNGSALSMPARNSPLVLPGQAGRPSSALAALRGNYTARESPRIGTSPLNNSHSRGSRSNSAHSLGSHHSHSSSSSNPQLPSGHTAFAGKKGNKGQGVYMRGLTVDEVNRLNARADIKNTASMLEAVSSSSNDPQHQHKHVHNAHAQHVHPDDRMESSILLEPPDSSSSDSGANDSFTCSEFEYENDRGGRLDPGTIIFSKLAEVDEGDSGPNTFTGCMDDGLNSNGDSVGSTVASDSSKPGANPLHPSNGSFDFDSLLNWGPNFDKLVGVFKDIALLPDSNQTHVEGATSNDYEEYV</sequence>
<dbReference type="Pfam" id="PF02210">
    <property type="entry name" value="Laminin_G_2"/>
    <property type="match status" value="2"/>
</dbReference>
<gene>
    <name evidence="22" type="ORF">C0Q70_05946</name>
</gene>
<dbReference type="SMART" id="SM00179">
    <property type="entry name" value="EGF_CA"/>
    <property type="match status" value="2"/>
</dbReference>
<dbReference type="FunFam" id="2.60.40.60:FF:000020">
    <property type="entry name" value="Dachsous cadherin-related 1b"/>
    <property type="match status" value="4"/>
</dbReference>
<feature type="disulfide bond" evidence="15">
    <location>
        <begin position="2354"/>
        <end position="2363"/>
    </location>
</feature>
<keyword evidence="13" id="KW-0325">Glycoprotein</keyword>
<feature type="domain" description="Cadherin" evidence="21">
    <location>
        <begin position="910"/>
        <end position="997"/>
    </location>
</feature>
<keyword evidence="9" id="KW-0130">Cell adhesion</keyword>
<feature type="disulfide bond" evidence="16">
    <location>
        <begin position="2296"/>
        <end position="2323"/>
    </location>
</feature>
<dbReference type="InterPro" id="IPR039808">
    <property type="entry name" value="Cadherin"/>
</dbReference>
<evidence type="ECO:0000256" key="1">
    <source>
        <dbReference type="ARBA" id="ARBA00004162"/>
    </source>
</evidence>
<feature type="domain" description="Cadherin" evidence="21">
    <location>
        <begin position="542"/>
        <end position="650"/>
    </location>
</feature>
<comment type="caution">
    <text evidence="15">Lacks conserved residue(s) required for the propagation of feature annotation.</text>
</comment>
<dbReference type="GO" id="GO:0008013">
    <property type="term" value="F:beta-catenin binding"/>
    <property type="evidence" value="ECO:0007669"/>
    <property type="project" value="TreeGrafter"/>
</dbReference>
<dbReference type="GO" id="GO:0044331">
    <property type="term" value="P:cell-cell adhesion mediated by cadherin"/>
    <property type="evidence" value="ECO:0007669"/>
    <property type="project" value="TreeGrafter"/>
</dbReference>
<dbReference type="PROSITE" id="PS00010">
    <property type="entry name" value="ASX_HYDROXYL"/>
    <property type="match status" value="2"/>
</dbReference>
<evidence type="ECO:0000313" key="23">
    <source>
        <dbReference type="Proteomes" id="UP000245119"/>
    </source>
</evidence>
<name>A0A2T7PMM9_POMCA</name>
<evidence type="ECO:0000313" key="22">
    <source>
        <dbReference type="EMBL" id="PVD34669.1"/>
    </source>
</evidence>
<feature type="domain" description="Cadherin" evidence="21">
    <location>
        <begin position="1259"/>
        <end position="1363"/>
    </location>
</feature>
<dbReference type="OrthoDB" id="6252479at2759"/>
<reference evidence="22 23" key="1">
    <citation type="submission" date="2018-04" db="EMBL/GenBank/DDBJ databases">
        <title>The genome of golden apple snail Pomacea canaliculata provides insight into stress tolerance and invasive adaptation.</title>
        <authorList>
            <person name="Liu C."/>
            <person name="Liu B."/>
            <person name="Ren Y."/>
            <person name="Zhang Y."/>
            <person name="Wang H."/>
            <person name="Li S."/>
            <person name="Jiang F."/>
            <person name="Yin L."/>
            <person name="Zhang G."/>
            <person name="Qian W."/>
            <person name="Fan W."/>
        </authorList>
    </citation>
    <scope>NUCLEOTIDE SEQUENCE [LARGE SCALE GENOMIC DNA]</scope>
    <source>
        <strain evidence="22">SZHN2017</strain>
        <tissue evidence="22">Muscle</tissue>
    </source>
</reference>
<dbReference type="GO" id="GO:0016342">
    <property type="term" value="C:catenin complex"/>
    <property type="evidence" value="ECO:0007669"/>
    <property type="project" value="TreeGrafter"/>
</dbReference>
<dbReference type="InterPro" id="IPR002126">
    <property type="entry name" value="Cadherin-like_dom"/>
</dbReference>
<evidence type="ECO:0000259" key="19">
    <source>
        <dbReference type="PROSITE" id="PS50025"/>
    </source>
</evidence>
<proteinExistence type="predicted"/>
<keyword evidence="10 18" id="KW-1133">Transmembrane helix</keyword>
<keyword evidence="5 18" id="KW-0812">Transmembrane</keyword>
<dbReference type="PRINTS" id="PR00205">
    <property type="entry name" value="CADHERIN"/>
</dbReference>
<feature type="domain" description="Cadherin" evidence="21">
    <location>
        <begin position="1473"/>
        <end position="1578"/>
    </location>
</feature>
<keyword evidence="6" id="KW-0732">Signal</keyword>
<keyword evidence="12 15" id="KW-1015">Disulfide bond</keyword>
<dbReference type="SUPFAM" id="SSF57196">
    <property type="entry name" value="EGF/Laminin"/>
    <property type="match status" value="2"/>
</dbReference>
<dbReference type="InterPro" id="IPR049883">
    <property type="entry name" value="NOTCH1_EGF-like"/>
</dbReference>
<feature type="domain" description="Cadherin" evidence="21">
    <location>
        <begin position="1168"/>
        <end position="1258"/>
    </location>
</feature>
<keyword evidence="8 14" id="KW-0106">Calcium</keyword>
<feature type="compositionally biased region" description="Low complexity" evidence="17">
    <location>
        <begin position="2845"/>
        <end position="2860"/>
    </location>
</feature>
<feature type="disulfide bond" evidence="15">
    <location>
        <begin position="2079"/>
        <end position="2088"/>
    </location>
</feature>
<feature type="region of interest" description="Disordered" evidence="17">
    <location>
        <begin position="3004"/>
        <end position="3043"/>
    </location>
</feature>
<dbReference type="Gene3D" id="2.60.120.200">
    <property type="match status" value="2"/>
</dbReference>
<dbReference type="InterPro" id="IPR001791">
    <property type="entry name" value="Laminin_G"/>
</dbReference>
<evidence type="ECO:0000256" key="9">
    <source>
        <dbReference type="ARBA" id="ARBA00022889"/>
    </source>
</evidence>
<evidence type="ECO:0000256" key="16">
    <source>
        <dbReference type="PROSITE-ProRule" id="PRU00122"/>
    </source>
</evidence>
<feature type="domain" description="Cadherin" evidence="21">
    <location>
        <begin position="652"/>
        <end position="755"/>
    </location>
</feature>
<dbReference type="CDD" id="cd00054">
    <property type="entry name" value="EGF_CA"/>
    <property type="match status" value="3"/>
</dbReference>
<feature type="domain" description="Laminin G" evidence="19">
    <location>
        <begin position="2127"/>
        <end position="2323"/>
    </location>
</feature>
<evidence type="ECO:0000256" key="2">
    <source>
        <dbReference type="ARBA" id="ARBA00004479"/>
    </source>
</evidence>
<feature type="domain" description="Cadherin" evidence="21">
    <location>
        <begin position="1579"/>
        <end position="1686"/>
    </location>
</feature>
<dbReference type="Gene3D" id="2.60.40.60">
    <property type="entry name" value="Cadherins"/>
    <property type="match status" value="19"/>
</dbReference>
<dbReference type="InterPro" id="IPR015919">
    <property type="entry name" value="Cadherin-like_sf"/>
</dbReference>
<feature type="domain" description="Cadherin" evidence="21">
    <location>
        <begin position="1692"/>
        <end position="1774"/>
    </location>
</feature>
<keyword evidence="3" id="KW-1003">Cell membrane</keyword>
<dbReference type="GO" id="GO:0000902">
    <property type="term" value="P:cell morphogenesis"/>
    <property type="evidence" value="ECO:0007669"/>
    <property type="project" value="TreeGrafter"/>
</dbReference>
<dbReference type="FunFam" id="2.10.25.10:FF:000327">
    <property type="entry name" value="neurogenic locus notch homolog protein 4"/>
    <property type="match status" value="1"/>
</dbReference>
<feature type="domain" description="Laminin G" evidence="19">
    <location>
        <begin position="2383"/>
        <end position="2557"/>
    </location>
</feature>
<feature type="domain" description="Cadherin" evidence="21">
    <location>
        <begin position="1364"/>
        <end position="1472"/>
    </location>
</feature>
<feature type="domain" description="EGF-like" evidence="20">
    <location>
        <begin position="2328"/>
        <end position="2364"/>
    </location>
</feature>
<dbReference type="PROSITE" id="PS01186">
    <property type="entry name" value="EGF_2"/>
    <property type="match status" value="2"/>
</dbReference>
<dbReference type="CDD" id="cd00110">
    <property type="entry name" value="LamG"/>
    <property type="match status" value="2"/>
</dbReference>
<evidence type="ECO:0000256" key="8">
    <source>
        <dbReference type="ARBA" id="ARBA00022837"/>
    </source>
</evidence>
<dbReference type="Pfam" id="PF07645">
    <property type="entry name" value="EGF_CA"/>
    <property type="match status" value="1"/>
</dbReference>
<dbReference type="Pfam" id="PF00028">
    <property type="entry name" value="Cadherin"/>
    <property type="match status" value="15"/>
</dbReference>
<dbReference type="PROSITE" id="PS50025">
    <property type="entry name" value="LAM_G_DOMAIN"/>
    <property type="match status" value="2"/>
</dbReference>
<dbReference type="GO" id="GO:0034332">
    <property type="term" value="P:adherens junction organization"/>
    <property type="evidence" value="ECO:0007669"/>
    <property type="project" value="TreeGrafter"/>
</dbReference>
<evidence type="ECO:0000256" key="13">
    <source>
        <dbReference type="ARBA" id="ARBA00023180"/>
    </source>
</evidence>
<dbReference type="CDD" id="cd11304">
    <property type="entry name" value="Cadherin_repeat"/>
    <property type="match status" value="15"/>
</dbReference>
<evidence type="ECO:0000256" key="3">
    <source>
        <dbReference type="ARBA" id="ARBA00022475"/>
    </source>
</evidence>
<dbReference type="FunFam" id="2.60.40.60:FF:000118">
    <property type="entry name" value="protocadherin Fat 4"/>
    <property type="match status" value="1"/>
</dbReference>
<feature type="region of interest" description="Disordered" evidence="17">
    <location>
        <begin position="2833"/>
        <end position="2891"/>
    </location>
</feature>
<dbReference type="PROSITE" id="PS00232">
    <property type="entry name" value="CADHERIN_1"/>
    <property type="match status" value="6"/>
</dbReference>
<dbReference type="SMART" id="SM00112">
    <property type="entry name" value="CA"/>
    <property type="match status" value="16"/>
</dbReference>
<dbReference type="GO" id="GO:0016477">
    <property type="term" value="P:cell migration"/>
    <property type="evidence" value="ECO:0007669"/>
    <property type="project" value="TreeGrafter"/>
</dbReference>
<dbReference type="GO" id="GO:0007163">
    <property type="term" value="P:establishment or maintenance of cell polarity"/>
    <property type="evidence" value="ECO:0007669"/>
    <property type="project" value="UniProtKB-ARBA"/>
</dbReference>
<feature type="compositionally biased region" description="Polar residues" evidence="17">
    <location>
        <begin position="3018"/>
        <end position="3043"/>
    </location>
</feature>
<feature type="domain" description="EGF-like" evidence="20">
    <location>
        <begin position="2090"/>
        <end position="2126"/>
    </location>
</feature>
<feature type="domain" description="EGF-like" evidence="20">
    <location>
        <begin position="2053"/>
        <end position="2089"/>
    </location>
</feature>
<dbReference type="GO" id="GO:0007156">
    <property type="term" value="P:homophilic cell adhesion via plasma membrane adhesion molecules"/>
    <property type="evidence" value="ECO:0007669"/>
    <property type="project" value="InterPro"/>
</dbReference>
<evidence type="ECO:0000256" key="14">
    <source>
        <dbReference type="PROSITE-ProRule" id="PRU00043"/>
    </source>
</evidence>
<evidence type="ECO:0000256" key="5">
    <source>
        <dbReference type="ARBA" id="ARBA00022692"/>
    </source>
</evidence>
<feature type="domain" description="Cadherin" evidence="21">
    <location>
        <begin position="1067"/>
        <end position="1167"/>
    </location>
</feature>
<evidence type="ECO:0000256" key="7">
    <source>
        <dbReference type="ARBA" id="ARBA00022737"/>
    </source>
</evidence>
<feature type="compositionally biased region" description="Low complexity" evidence="17">
    <location>
        <begin position="2867"/>
        <end position="2879"/>
    </location>
</feature>
<dbReference type="GO" id="GO:0007043">
    <property type="term" value="P:cell-cell junction assembly"/>
    <property type="evidence" value="ECO:0007669"/>
    <property type="project" value="TreeGrafter"/>
</dbReference>
<dbReference type="InterPro" id="IPR018097">
    <property type="entry name" value="EGF_Ca-bd_CS"/>
</dbReference>
<dbReference type="Gene3D" id="2.10.25.10">
    <property type="entry name" value="Laminin"/>
    <property type="match status" value="5"/>
</dbReference>
<dbReference type="PANTHER" id="PTHR24027:SF438">
    <property type="entry name" value="CADHERIN 23"/>
    <property type="match status" value="1"/>
</dbReference>
<dbReference type="SMART" id="SM00282">
    <property type="entry name" value="LamG"/>
    <property type="match status" value="2"/>
</dbReference>
<evidence type="ECO:0000256" key="6">
    <source>
        <dbReference type="ARBA" id="ARBA00022729"/>
    </source>
</evidence>
<keyword evidence="4 15" id="KW-0245">EGF-like domain</keyword>
<dbReference type="GO" id="GO:0016339">
    <property type="term" value="P:calcium-dependent cell-cell adhesion via plasma membrane cell adhesion molecules"/>
    <property type="evidence" value="ECO:0007669"/>
    <property type="project" value="TreeGrafter"/>
</dbReference>
<feature type="region of interest" description="Disordered" evidence="17">
    <location>
        <begin position="2919"/>
        <end position="2973"/>
    </location>
</feature>